<feature type="transmembrane region" description="Helical" evidence="1">
    <location>
        <begin position="6"/>
        <end position="24"/>
    </location>
</feature>
<dbReference type="NCBIfam" id="TIGR02226">
    <property type="entry name" value="two_anch"/>
    <property type="match status" value="1"/>
</dbReference>
<dbReference type="Proteomes" id="UP001501508">
    <property type="component" value="Unassembled WGS sequence"/>
</dbReference>
<proteinExistence type="predicted"/>
<keyword evidence="1" id="KW-1133">Transmembrane helix</keyword>
<evidence type="ECO:0000259" key="2">
    <source>
        <dbReference type="Pfam" id="PF07584"/>
    </source>
</evidence>
<sequence length="685" mass="75827">MGFLFPTFLWGLLAVAIPLAIHLFNFRRTKRVFFTNVAFLREIETEKKSFRRLKHLLVLLARMLAIAALALAFAQPYLKREEATAVFSGKTGFYLDNSFSMQNESNHKRFVDIATGSLDEMMAAYPNFSALQLVTNDFSPEEQRLLTASEMQDRLTTIELTPTSRSLQEVYDRQKRLINRSSADKPAELYWISDFQKSTVGDLAKLSVDSADQVNLIPVQAGGDRNVFVDSVWLQVPFMRQQQKNILYVKVRNSGNEAVESLPVRLILNDSQVSASSVDISAQSTETLGFDFNLSSSGSIRGMITFDDVPVTFDNQFYFVLNASPLIRVLHVSEGPGSAAASVNRVFGNTELFLVQQENAYNLDVGRMSDSDLIVLNEVKQPSAALTGALKSFVGKGGSVLVVPPVNADEPAYLSFVSQLGVPGLKPEKGRAIPLREPDSSEPFFADVFETRVNAAERVNMPVVTPVLQWSGAGQTILAQRDGRPFLGRVTSGAGKLYLMAAPLDAENGNFAAHALFVPTMYKIAAGSVRQQKTSYHFGDRAIELDVPAARPNSVYKLKQGQNEFIPVQRLNGKQLVLEIPQKADLPGQALTPGYFELIADGKTEQVLAFNPDRPESELAAYSPAELRGVLSGRENITVFDTIDDTAFRTKFDRQAAGARLWKYFLYAALFFLLAEVLLVRLVKE</sequence>
<comment type="caution">
    <text evidence="3">The sequence shown here is derived from an EMBL/GenBank/DDBJ whole genome shotgun (WGS) entry which is preliminary data.</text>
</comment>
<organism evidence="3 4">
    <name type="scientific">Ravibacter arvi</name>
    <dbReference type="NCBI Taxonomy" id="2051041"/>
    <lineage>
        <taxon>Bacteria</taxon>
        <taxon>Pseudomonadati</taxon>
        <taxon>Bacteroidota</taxon>
        <taxon>Cytophagia</taxon>
        <taxon>Cytophagales</taxon>
        <taxon>Spirosomataceae</taxon>
        <taxon>Ravibacter</taxon>
    </lineage>
</organism>
<dbReference type="SUPFAM" id="SSF52317">
    <property type="entry name" value="Class I glutamine amidotransferase-like"/>
    <property type="match status" value="1"/>
</dbReference>
<reference evidence="4" key="1">
    <citation type="journal article" date="2019" name="Int. J. Syst. Evol. Microbiol.">
        <title>The Global Catalogue of Microorganisms (GCM) 10K type strain sequencing project: providing services to taxonomists for standard genome sequencing and annotation.</title>
        <authorList>
            <consortium name="The Broad Institute Genomics Platform"/>
            <consortium name="The Broad Institute Genome Sequencing Center for Infectious Disease"/>
            <person name="Wu L."/>
            <person name="Ma J."/>
        </authorList>
    </citation>
    <scope>NUCLEOTIDE SEQUENCE [LARGE SCALE GENOMIC DNA]</scope>
    <source>
        <strain evidence="4">JCM 31920</strain>
    </source>
</reference>
<dbReference type="PANTHER" id="PTHR37464:SF1">
    <property type="entry name" value="BLL2463 PROTEIN"/>
    <property type="match status" value="1"/>
</dbReference>
<dbReference type="InterPro" id="IPR013783">
    <property type="entry name" value="Ig-like_fold"/>
</dbReference>
<feature type="domain" description="Aerotolerance regulator N-terminal" evidence="2">
    <location>
        <begin position="1"/>
        <end position="76"/>
    </location>
</feature>
<evidence type="ECO:0000313" key="4">
    <source>
        <dbReference type="Proteomes" id="UP001501508"/>
    </source>
</evidence>
<name>A0ABP8LTD7_9BACT</name>
<evidence type="ECO:0000313" key="3">
    <source>
        <dbReference type="EMBL" id="GAA4435119.1"/>
    </source>
</evidence>
<keyword evidence="1" id="KW-0812">Transmembrane</keyword>
<dbReference type="PANTHER" id="PTHR37464">
    <property type="entry name" value="BLL2463 PROTEIN"/>
    <property type="match status" value="1"/>
</dbReference>
<accession>A0ABP8LTD7</accession>
<dbReference type="InterPro" id="IPR029062">
    <property type="entry name" value="Class_I_gatase-like"/>
</dbReference>
<evidence type="ECO:0000256" key="1">
    <source>
        <dbReference type="SAM" id="Phobius"/>
    </source>
</evidence>
<keyword evidence="1" id="KW-0472">Membrane</keyword>
<dbReference type="EMBL" id="BAABEY010000011">
    <property type="protein sequence ID" value="GAA4435119.1"/>
    <property type="molecule type" value="Genomic_DNA"/>
</dbReference>
<gene>
    <name evidence="3" type="ORF">GCM10023091_11040</name>
</gene>
<feature type="transmembrane region" description="Helical" evidence="1">
    <location>
        <begin position="664"/>
        <end position="683"/>
    </location>
</feature>
<dbReference type="Gene3D" id="2.60.40.10">
    <property type="entry name" value="Immunoglobulins"/>
    <property type="match status" value="1"/>
</dbReference>
<keyword evidence="4" id="KW-1185">Reference proteome</keyword>
<dbReference type="RefSeq" id="WP_345027086.1">
    <property type="nucleotide sequence ID" value="NZ_BAABEY010000011.1"/>
</dbReference>
<protein>
    <submittedName>
        <fullName evidence="3">BatA and WFA domain-containing protein</fullName>
    </submittedName>
</protein>
<dbReference type="Pfam" id="PF07584">
    <property type="entry name" value="BatA"/>
    <property type="match status" value="1"/>
</dbReference>
<feature type="transmembrane region" description="Helical" evidence="1">
    <location>
        <begin position="56"/>
        <end position="78"/>
    </location>
</feature>
<dbReference type="InterPro" id="IPR024163">
    <property type="entry name" value="Aerotolerance_reg_N"/>
</dbReference>
<dbReference type="InterPro" id="IPR011933">
    <property type="entry name" value="Double_TM_dom"/>
</dbReference>